<dbReference type="Proteomes" id="UP000789570">
    <property type="component" value="Unassembled WGS sequence"/>
</dbReference>
<sequence length="43" mass="4830">NNLSFFNDNPDFFDDNRSNTFGNNVNGLDFSNNVLASNSKDNN</sequence>
<evidence type="ECO:0000313" key="1">
    <source>
        <dbReference type="EMBL" id="CAG8748089.1"/>
    </source>
</evidence>
<feature type="non-terminal residue" evidence="1">
    <location>
        <position position="43"/>
    </location>
</feature>
<dbReference type="EMBL" id="CAJVPQ010017314">
    <property type="protein sequence ID" value="CAG8748089.1"/>
    <property type="molecule type" value="Genomic_DNA"/>
</dbReference>
<gene>
    <name evidence="1" type="ORF">FCALED_LOCUS16106</name>
</gene>
<organism evidence="1 2">
    <name type="scientific">Funneliformis caledonium</name>
    <dbReference type="NCBI Taxonomy" id="1117310"/>
    <lineage>
        <taxon>Eukaryota</taxon>
        <taxon>Fungi</taxon>
        <taxon>Fungi incertae sedis</taxon>
        <taxon>Mucoromycota</taxon>
        <taxon>Glomeromycotina</taxon>
        <taxon>Glomeromycetes</taxon>
        <taxon>Glomerales</taxon>
        <taxon>Glomeraceae</taxon>
        <taxon>Funneliformis</taxon>
    </lineage>
</organism>
<accession>A0A9N9NMZ8</accession>
<comment type="caution">
    <text evidence="1">The sequence shown here is derived from an EMBL/GenBank/DDBJ whole genome shotgun (WGS) entry which is preliminary data.</text>
</comment>
<keyword evidence="2" id="KW-1185">Reference proteome</keyword>
<dbReference type="AlphaFoldDB" id="A0A9N9NMZ8"/>
<evidence type="ECO:0000313" key="2">
    <source>
        <dbReference type="Proteomes" id="UP000789570"/>
    </source>
</evidence>
<reference evidence="1" key="1">
    <citation type="submission" date="2021-06" db="EMBL/GenBank/DDBJ databases">
        <authorList>
            <person name="Kallberg Y."/>
            <person name="Tangrot J."/>
            <person name="Rosling A."/>
        </authorList>
    </citation>
    <scope>NUCLEOTIDE SEQUENCE</scope>
    <source>
        <strain evidence="1">UK204</strain>
    </source>
</reference>
<feature type="non-terminal residue" evidence="1">
    <location>
        <position position="1"/>
    </location>
</feature>
<name>A0A9N9NMZ8_9GLOM</name>
<proteinExistence type="predicted"/>
<protein>
    <submittedName>
        <fullName evidence="1">17806_t:CDS:1</fullName>
    </submittedName>
</protein>